<dbReference type="Gene3D" id="3.40.50.300">
    <property type="entry name" value="P-loop containing nucleotide triphosphate hydrolases"/>
    <property type="match status" value="1"/>
</dbReference>
<dbReference type="SMART" id="SM00382">
    <property type="entry name" value="AAA"/>
    <property type="match status" value="1"/>
</dbReference>
<evidence type="ECO:0000256" key="6">
    <source>
        <dbReference type="ARBA" id="ARBA00022840"/>
    </source>
</evidence>
<evidence type="ECO:0000256" key="2">
    <source>
        <dbReference type="ARBA" id="ARBA00005417"/>
    </source>
</evidence>
<dbReference type="PANTHER" id="PTHR43297:SF2">
    <property type="entry name" value="DIPEPTIDE TRANSPORT ATP-BINDING PROTEIN DPPD"/>
    <property type="match status" value="1"/>
</dbReference>
<dbReference type="PROSITE" id="PS50893">
    <property type="entry name" value="ABC_TRANSPORTER_2"/>
    <property type="match status" value="1"/>
</dbReference>
<evidence type="ECO:0000313" key="9">
    <source>
        <dbReference type="EMBL" id="AXI80951.1"/>
    </source>
</evidence>
<dbReference type="InterPro" id="IPR003593">
    <property type="entry name" value="AAA+_ATPase"/>
</dbReference>
<dbReference type="GO" id="GO:0005886">
    <property type="term" value="C:plasma membrane"/>
    <property type="evidence" value="ECO:0007669"/>
    <property type="project" value="UniProtKB-SubCell"/>
</dbReference>
<accession>A0A345T4P6</accession>
<dbReference type="OrthoDB" id="3508321at2"/>
<keyword evidence="4" id="KW-1003">Cell membrane</keyword>
<evidence type="ECO:0000256" key="4">
    <source>
        <dbReference type="ARBA" id="ARBA00022475"/>
    </source>
</evidence>
<dbReference type="FunFam" id="3.40.50.300:FF:000016">
    <property type="entry name" value="Oligopeptide ABC transporter ATP-binding component"/>
    <property type="match status" value="1"/>
</dbReference>
<dbReference type="AlphaFoldDB" id="A0A345T4P6"/>
<dbReference type="CDD" id="cd03257">
    <property type="entry name" value="ABC_NikE_OppD_transporters"/>
    <property type="match status" value="1"/>
</dbReference>
<evidence type="ECO:0000256" key="7">
    <source>
        <dbReference type="ARBA" id="ARBA00023136"/>
    </source>
</evidence>
<evidence type="ECO:0000256" key="1">
    <source>
        <dbReference type="ARBA" id="ARBA00004202"/>
    </source>
</evidence>
<gene>
    <name evidence="9" type="ORF">C7M71_029790</name>
</gene>
<dbReference type="GO" id="GO:0015833">
    <property type="term" value="P:peptide transport"/>
    <property type="evidence" value="ECO:0007669"/>
    <property type="project" value="InterPro"/>
</dbReference>
<evidence type="ECO:0000259" key="8">
    <source>
        <dbReference type="PROSITE" id="PS50893"/>
    </source>
</evidence>
<dbReference type="InterPro" id="IPR050388">
    <property type="entry name" value="ABC_Ni/Peptide_Import"/>
</dbReference>
<dbReference type="Pfam" id="PF08352">
    <property type="entry name" value="oligo_HPY"/>
    <property type="match status" value="1"/>
</dbReference>
<dbReference type="InterPro" id="IPR003439">
    <property type="entry name" value="ABC_transporter-like_ATP-bd"/>
</dbReference>
<keyword evidence="7" id="KW-0472">Membrane</keyword>
<sequence length="335" mass="36496">MSPLLRLDALHVTLNVEGERRPVLHDVSLDVAAGEAVGLVGESGSGKSMTVRSILRVLPRGAEASGRIDFDGADVLAMPGKELRRFRSHDVAVIHQDPRAAINPVSTVGDFLVEALIANHREDAREARARVQRILSDVGIPDAARRMRQYPHELSGGLLQRVVIAAALAVRPRLILADEPTTALDVTTQSEVMGILDEMRREHGLAMLFITHDLELAGAVCDRIAVMYAGSIVEEARPQALEDRPRHPYSRLLLDSRPRIDQVADRLEVIPGRPISAFEAGSGCALAPRCPYAEPECTATAPVLRPVGEGRVRCHRTEELESALRRSDKEASDAV</sequence>
<dbReference type="Pfam" id="PF00005">
    <property type="entry name" value="ABC_tran"/>
    <property type="match status" value="1"/>
</dbReference>
<comment type="similarity">
    <text evidence="2">Belongs to the ABC transporter superfamily.</text>
</comment>
<evidence type="ECO:0000313" key="10">
    <source>
        <dbReference type="Proteomes" id="UP000249340"/>
    </source>
</evidence>
<dbReference type="NCBIfam" id="TIGR01727">
    <property type="entry name" value="oligo_HPY"/>
    <property type="match status" value="1"/>
</dbReference>
<keyword evidence="10" id="KW-1185">Reference proteome</keyword>
<dbReference type="GO" id="GO:0016887">
    <property type="term" value="F:ATP hydrolysis activity"/>
    <property type="evidence" value="ECO:0007669"/>
    <property type="project" value="InterPro"/>
</dbReference>
<name>A0A345T4P6_9ACTN</name>
<evidence type="ECO:0000256" key="3">
    <source>
        <dbReference type="ARBA" id="ARBA00022448"/>
    </source>
</evidence>
<keyword evidence="3" id="KW-0813">Transport</keyword>
<keyword evidence="6 9" id="KW-0067">ATP-binding</keyword>
<organism evidence="9 10">
    <name type="scientific">Peterkaempfera bronchialis</name>
    <dbReference type="NCBI Taxonomy" id="2126346"/>
    <lineage>
        <taxon>Bacteria</taxon>
        <taxon>Bacillati</taxon>
        <taxon>Actinomycetota</taxon>
        <taxon>Actinomycetes</taxon>
        <taxon>Kitasatosporales</taxon>
        <taxon>Streptomycetaceae</taxon>
        <taxon>Peterkaempfera</taxon>
    </lineage>
</organism>
<proteinExistence type="inferred from homology"/>
<dbReference type="PANTHER" id="PTHR43297">
    <property type="entry name" value="OLIGOPEPTIDE TRANSPORT ATP-BINDING PROTEIN APPD"/>
    <property type="match status" value="1"/>
</dbReference>
<dbReference type="Proteomes" id="UP000249340">
    <property type="component" value="Chromosome"/>
</dbReference>
<dbReference type="EMBL" id="CP031264">
    <property type="protein sequence ID" value="AXI80951.1"/>
    <property type="molecule type" value="Genomic_DNA"/>
</dbReference>
<dbReference type="InterPro" id="IPR013563">
    <property type="entry name" value="Oligopep_ABC_C"/>
</dbReference>
<dbReference type="RefSeq" id="WP_111490473.1">
    <property type="nucleotide sequence ID" value="NZ_CP031264.1"/>
</dbReference>
<feature type="domain" description="ABC transporter" evidence="8">
    <location>
        <begin position="5"/>
        <end position="254"/>
    </location>
</feature>
<dbReference type="KEGG" id="stri:C7M71_029790"/>
<dbReference type="SUPFAM" id="SSF52540">
    <property type="entry name" value="P-loop containing nucleoside triphosphate hydrolases"/>
    <property type="match status" value="1"/>
</dbReference>
<evidence type="ECO:0000256" key="5">
    <source>
        <dbReference type="ARBA" id="ARBA00022741"/>
    </source>
</evidence>
<reference evidence="10" key="1">
    <citation type="submission" date="2018-07" db="EMBL/GenBank/DDBJ databases">
        <title>Streptacidiphilus bronchialis DSM 106435 chromosome.</title>
        <authorList>
            <person name="Batra D."/>
            <person name="Gulvik C.A."/>
        </authorList>
    </citation>
    <scope>NUCLEOTIDE SEQUENCE [LARGE SCALE GENOMIC DNA]</scope>
    <source>
        <strain evidence="10">DSM 106435</strain>
    </source>
</reference>
<protein>
    <submittedName>
        <fullName evidence="9">ABC transporter ATP-binding protein</fullName>
    </submittedName>
</protein>
<dbReference type="InterPro" id="IPR027417">
    <property type="entry name" value="P-loop_NTPase"/>
</dbReference>
<keyword evidence="5" id="KW-0547">Nucleotide-binding</keyword>
<comment type="subcellular location">
    <subcellularLocation>
        <location evidence="1">Cell membrane</location>
        <topology evidence="1">Peripheral membrane protein</topology>
    </subcellularLocation>
</comment>
<dbReference type="GO" id="GO:0005524">
    <property type="term" value="F:ATP binding"/>
    <property type="evidence" value="ECO:0007669"/>
    <property type="project" value="UniProtKB-KW"/>
</dbReference>